<proteinExistence type="predicted"/>
<organism evidence="1 2">
    <name type="scientific">Thiobacillus sedimenti</name>
    <dbReference type="NCBI Taxonomy" id="3110231"/>
    <lineage>
        <taxon>Bacteria</taxon>
        <taxon>Pseudomonadati</taxon>
        <taxon>Pseudomonadota</taxon>
        <taxon>Betaproteobacteria</taxon>
        <taxon>Nitrosomonadales</taxon>
        <taxon>Thiobacillaceae</taxon>
        <taxon>Thiobacillus</taxon>
    </lineage>
</organism>
<name>A0ABZ1CIW8_9PROT</name>
<dbReference type="Gene3D" id="3.30.56.110">
    <property type="entry name" value="Protein of unknown function DUF2237"/>
    <property type="match status" value="1"/>
</dbReference>
<dbReference type="PANTHER" id="PTHR37466:SF1">
    <property type="entry name" value="SLR1628 PROTEIN"/>
    <property type="match status" value="1"/>
</dbReference>
<dbReference type="InterPro" id="IPR018714">
    <property type="entry name" value="DUF2237"/>
</dbReference>
<reference evidence="1 2" key="1">
    <citation type="submission" date="2023-12" db="EMBL/GenBank/DDBJ databases">
        <title>Thiobacillus sedimentum sp. nov., a chemolithoautotrophic sulfur-oxidizing bacterium isolated from freshwater sediment.</title>
        <authorList>
            <person name="Luo J."/>
            <person name="Dai C."/>
        </authorList>
    </citation>
    <scope>NUCLEOTIDE SEQUENCE [LARGE SCALE GENOMIC DNA]</scope>
    <source>
        <strain evidence="1 2">SCUT-2</strain>
    </source>
</reference>
<evidence type="ECO:0000313" key="1">
    <source>
        <dbReference type="EMBL" id="WRS39347.1"/>
    </source>
</evidence>
<keyword evidence="2" id="KW-1185">Reference proteome</keyword>
<gene>
    <name evidence="1" type="ORF">VA613_00330</name>
</gene>
<dbReference type="EMBL" id="CP141769">
    <property type="protein sequence ID" value="WRS39347.1"/>
    <property type="molecule type" value="Genomic_DNA"/>
</dbReference>
<dbReference type="RefSeq" id="WP_324779878.1">
    <property type="nucleotide sequence ID" value="NZ_CP141769.1"/>
</dbReference>
<accession>A0ABZ1CIW8</accession>
<evidence type="ECO:0000313" key="2">
    <source>
        <dbReference type="Proteomes" id="UP001334732"/>
    </source>
</evidence>
<dbReference type="Pfam" id="PF09996">
    <property type="entry name" value="DUF2237"/>
    <property type="match status" value="1"/>
</dbReference>
<protein>
    <submittedName>
        <fullName evidence="1">DUF2237 domain-containing protein</fullName>
    </submittedName>
</protein>
<dbReference type="PANTHER" id="PTHR37466">
    <property type="entry name" value="SLR1628 PROTEIN"/>
    <property type="match status" value="1"/>
</dbReference>
<dbReference type="Proteomes" id="UP001334732">
    <property type="component" value="Chromosome"/>
</dbReference>
<sequence>MSDARNVLGGLLQVCSVAPLTGFVRDGLCHTGPQDLGSHTVCAQMTEAFLEYSRSRGNDLVTPVPEYGFPGLKAGDRWCVCAARWLEAAEDGVAPPVVLDATHERALKVIAVADLEYHALRHSAHPGPERPEA</sequence>